<name>A0A016UDF1_9BILA</name>
<sequence length="80" mass="8984">MGERPSNDGGRRPTILGPPQVQLGVDPFPPAFHHHECLRRWQGCAASIGTYLDCSYLTLLEKLYSELSHSKSDILDDLIY</sequence>
<dbReference type="Proteomes" id="UP000024635">
    <property type="component" value="Unassembled WGS sequence"/>
</dbReference>
<evidence type="ECO:0000313" key="2">
    <source>
        <dbReference type="EMBL" id="EYC13359.1"/>
    </source>
</evidence>
<gene>
    <name evidence="2" type="primary">Acey_s0044.g942</name>
    <name evidence="2" type="ORF">Y032_0044g942</name>
</gene>
<dbReference type="AlphaFoldDB" id="A0A016UDF1"/>
<protein>
    <submittedName>
        <fullName evidence="2">Uncharacterized protein</fullName>
    </submittedName>
</protein>
<evidence type="ECO:0000256" key="1">
    <source>
        <dbReference type="SAM" id="MobiDB-lite"/>
    </source>
</evidence>
<feature type="region of interest" description="Disordered" evidence="1">
    <location>
        <begin position="1"/>
        <end position="20"/>
    </location>
</feature>
<organism evidence="2 3">
    <name type="scientific">Ancylostoma ceylanicum</name>
    <dbReference type="NCBI Taxonomy" id="53326"/>
    <lineage>
        <taxon>Eukaryota</taxon>
        <taxon>Metazoa</taxon>
        <taxon>Ecdysozoa</taxon>
        <taxon>Nematoda</taxon>
        <taxon>Chromadorea</taxon>
        <taxon>Rhabditida</taxon>
        <taxon>Rhabditina</taxon>
        <taxon>Rhabditomorpha</taxon>
        <taxon>Strongyloidea</taxon>
        <taxon>Ancylostomatidae</taxon>
        <taxon>Ancylostomatinae</taxon>
        <taxon>Ancylostoma</taxon>
    </lineage>
</organism>
<evidence type="ECO:0000313" key="3">
    <source>
        <dbReference type="Proteomes" id="UP000024635"/>
    </source>
</evidence>
<reference evidence="3" key="1">
    <citation type="journal article" date="2015" name="Nat. Genet.">
        <title>The genome and transcriptome of the zoonotic hookworm Ancylostoma ceylanicum identify infection-specific gene families.</title>
        <authorList>
            <person name="Schwarz E.M."/>
            <person name="Hu Y."/>
            <person name="Antoshechkin I."/>
            <person name="Miller M.M."/>
            <person name="Sternberg P.W."/>
            <person name="Aroian R.V."/>
        </authorList>
    </citation>
    <scope>NUCLEOTIDE SEQUENCE</scope>
    <source>
        <strain evidence="3">HY135</strain>
    </source>
</reference>
<dbReference type="EMBL" id="JARK01001380">
    <property type="protein sequence ID" value="EYC13359.1"/>
    <property type="molecule type" value="Genomic_DNA"/>
</dbReference>
<feature type="compositionally biased region" description="Basic and acidic residues" evidence="1">
    <location>
        <begin position="1"/>
        <end position="11"/>
    </location>
</feature>
<comment type="caution">
    <text evidence="2">The sequence shown here is derived from an EMBL/GenBank/DDBJ whole genome shotgun (WGS) entry which is preliminary data.</text>
</comment>
<keyword evidence="3" id="KW-1185">Reference proteome</keyword>
<accession>A0A016UDF1</accession>
<proteinExistence type="predicted"/>